<proteinExistence type="predicted"/>
<organism evidence="1 2">
    <name type="scientific">Adineta steineri</name>
    <dbReference type="NCBI Taxonomy" id="433720"/>
    <lineage>
        <taxon>Eukaryota</taxon>
        <taxon>Metazoa</taxon>
        <taxon>Spiralia</taxon>
        <taxon>Gnathifera</taxon>
        <taxon>Rotifera</taxon>
        <taxon>Eurotatoria</taxon>
        <taxon>Bdelloidea</taxon>
        <taxon>Adinetida</taxon>
        <taxon>Adinetidae</taxon>
        <taxon>Adineta</taxon>
    </lineage>
</organism>
<accession>A0A815V5Q5</accession>
<comment type="caution">
    <text evidence="1">The sequence shown here is derived from an EMBL/GenBank/DDBJ whole genome shotgun (WGS) entry which is preliminary data.</text>
</comment>
<dbReference type="AlphaFoldDB" id="A0A815V5Q5"/>
<evidence type="ECO:0000313" key="1">
    <source>
        <dbReference type="EMBL" id="CAF1524997.1"/>
    </source>
</evidence>
<protein>
    <submittedName>
        <fullName evidence="1">Uncharacterized protein</fullName>
    </submittedName>
</protein>
<gene>
    <name evidence="1" type="ORF">IZO911_LOCUS45960</name>
</gene>
<name>A0A815V5Q5_9BILA</name>
<feature type="non-terminal residue" evidence="1">
    <location>
        <position position="1"/>
    </location>
</feature>
<evidence type="ECO:0000313" key="2">
    <source>
        <dbReference type="Proteomes" id="UP000663860"/>
    </source>
</evidence>
<dbReference type="Proteomes" id="UP000663860">
    <property type="component" value="Unassembled WGS sequence"/>
</dbReference>
<sequence>TRAAQEAINSIRGKKIDSKRIQVDFASKVFV</sequence>
<reference evidence="1" key="1">
    <citation type="submission" date="2021-02" db="EMBL/GenBank/DDBJ databases">
        <authorList>
            <person name="Nowell W R."/>
        </authorList>
    </citation>
    <scope>NUCLEOTIDE SEQUENCE</scope>
</reference>
<dbReference type="EMBL" id="CAJNOE010006792">
    <property type="protein sequence ID" value="CAF1524997.1"/>
    <property type="molecule type" value="Genomic_DNA"/>
</dbReference>